<protein>
    <submittedName>
        <fullName evidence="1">Uncharacterized protein</fullName>
    </submittedName>
</protein>
<proteinExistence type="predicted"/>
<keyword evidence="2" id="KW-1185">Reference proteome</keyword>
<organism evidence="1 2">
    <name type="scientific">Rhizophagus irregularis (strain DAOM 181602 / DAOM 197198 / MUCL 43194)</name>
    <name type="common">Arbuscular mycorrhizal fungus</name>
    <name type="synonym">Glomus intraradices</name>
    <dbReference type="NCBI Taxonomy" id="747089"/>
    <lineage>
        <taxon>Eukaryota</taxon>
        <taxon>Fungi</taxon>
        <taxon>Fungi incertae sedis</taxon>
        <taxon>Mucoromycota</taxon>
        <taxon>Glomeromycotina</taxon>
        <taxon>Glomeromycetes</taxon>
        <taxon>Glomerales</taxon>
        <taxon>Glomeraceae</taxon>
        <taxon>Rhizophagus</taxon>
    </lineage>
</organism>
<sequence length="235" mass="28671">MIDFMGLDLDFWSHLYINDIMKDFMGLDLDFWSHLYENSFNDLGIINKFNKYMYTVHRIYFLSNLINLDSVYLKFKESDPNSLTGYILNFKNQTFNLSLPKISGVFKNDAYYYFYLKINIKNLSSNKCFIKFVIIDDEDCNKNLEHILIYEDLLKFNSLGWIEYRFPYIKWKYNYSQIDYVRFHQFKYKEQYNEEKTKIDNMLSSNYKNVPEVFRDKFFSRKEMENLLELKDITG</sequence>
<comment type="caution">
    <text evidence="1">The sequence shown here is derived from an EMBL/GenBank/DDBJ whole genome shotgun (WGS) entry which is preliminary data.</text>
</comment>
<reference evidence="1 2" key="1">
    <citation type="journal article" date="2013" name="Proc. Natl. Acad. Sci. U.S.A.">
        <title>Genome of an arbuscular mycorrhizal fungus provides insight into the oldest plant symbiosis.</title>
        <authorList>
            <person name="Tisserant E."/>
            <person name="Malbreil M."/>
            <person name="Kuo A."/>
            <person name="Kohler A."/>
            <person name="Symeonidi A."/>
            <person name="Balestrini R."/>
            <person name="Charron P."/>
            <person name="Duensing N."/>
            <person name="Frei Dit Frey N."/>
            <person name="Gianinazzi-Pearson V."/>
            <person name="Gilbert L.B."/>
            <person name="Handa Y."/>
            <person name="Herr J.R."/>
            <person name="Hijri M."/>
            <person name="Koul R."/>
            <person name="Kawaguchi M."/>
            <person name="Krajinski F."/>
            <person name="Lammers P.J."/>
            <person name="Masclaux F.G."/>
            <person name="Murat C."/>
            <person name="Morin E."/>
            <person name="Ndikumana S."/>
            <person name="Pagni M."/>
            <person name="Petitpierre D."/>
            <person name="Requena N."/>
            <person name="Rosikiewicz P."/>
            <person name="Riley R."/>
            <person name="Saito K."/>
            <person name="San Clemente H."/>
            <person name="Shapiro H."/>
            <person name="van Tuinen D."/>
            <person name="Becard G."/>
            <person name="Bonfante P."/>
            <person name="Paszkowski U."/>
            <person name="Shachar-Hill Y.Y."/>
            <person name="Tuskan G.A."/>
            <person name="Young P.W."/>
            <person name="Sanders I.R."/>
            <person name="Henrissat B."/>
            <person name="Rensing S.A."/>
            <person name="Grigoriev I.V."/>
            <person name="Corradi N."/>
            <person name="Roux C."/>
            <person name="Martin F."/>
        </authorList>
    </citation>
    <scope>NUCLEOTIDE SEQUENCE [LARGE SCALE GENOMIC DNA]</scope>
    <source>
        <strain evidence="1 2">DAOM 197198</strain>
    </source>
</reference>
<dbReference type="EMBL" id="AUPC02000024">
    <property type="protein sequence ID" value="POG79494.1"/>
    <property type="molecule type" value="Genomic_DNA"/>
</dbReference>
<reference evidence="1 2" key="2">
    <citation type="journal article" date="2018" name="New Phytol.">
        <title>High intraspecific genome diversity in the model arbuscular mycorrhizal symbiont Rhizophagus irregularis.</title>
        <authorList>
            <person name="Chen E.C.H."/>
            <person name="Morin E."/>
            <person name="Beaudet D."/>
            <person name="Noel J."/>
            <person name="Yildirir G."/>
            <person name="Ndikumana S."/>
            <person name="Charron P."/>
            <person name="St-Onge C."/>
            <person name="Giorgi J."/>
            <person name="Kruger M."/>
            <person name="Marton T."/>
            <person name="Ropars J."/>
            <person name="Grigoriev I.V."/>
            <person name="Hainaut M."/>
            <person name="Henrissat B."/>
            <person name="Roux C."/>
            <person name="Martin F."/>
            <person name="Corradi N."/>
        </authorList>
    </citation>
    <scope>NUCLEOTIDE SEQUENCE [LARGE SCALE GENOMIC DNA]</scope>
    <source>
        <strain evidence="1 2">DAOM 197198</strain>
    </source>
</reference>
<name>A0A2P4QPE0_RHIID</name>
<dbReference type="Proteomes" id="UP000018888">
    <property type="component" value="Unassembled WGS sequence"/>
</dbReference>
<evidence type="ECO:0000313" key="2">
    <source>
        <dbReference type="Proteomes" id="UP000018888"/>
    </source>
</evidence>
<accession>A0A2P4QPE0</accession>
<dbReference type="AlphaFoldDB" id="A0A2P4QPE0"/>
<evidence type="ECO:0000313" key="1">
    <source>
        <dbReference type="EMBL" id="POG79494.1"/>
    </source>
</evidence>
<gene>
    <name evidence="1" type="ORF">GLOIN_2v1525856</name>
</gene>